<dbReference type="AlphaFoldDB" id="A0A7U2NIV0"/>
<dbReference type="EMBL" id="CP059075">
    <property type="protein sequence ID" value="QRE05292.1"/>
    <property type="molecule type" value="Genomic_DNA"/>
</dbReference>
<organism evidence="1 2">
    <name type="scientific">Flavobacterium psychrophilum</name>
    <dbReference type="NCBI Taxonomy" id="96345"/>
    <lineage>
        <taxon>Bacteria</taxon>
        <taxon>Pseudomonadati</taxon>
        <taxon>Bacteroidota</taxon>
        <taxon>Flavobacteriia</taxon>
        <taxon>Flavobacteriales</taxon>
        <taxon>Flavobacteriaceae</taxon>
        <taxon>Flavobacterium</taxon>
    </lineage>
</organism>
<dbReference type="Proteomes" id="UP000596329">
    <property type="component" value="Chromosome"/>
</dbReference>
<proteinExistence type="predicted"/>
<gene>
    <name evidence="1" type="ORF">H0H26_06820</name>
</gene>
<evidence type="ECO:0000313" key="2">
    <source>
        <dbReference type="Proteomes" id="UP000596329"/>
    </source>
</evidence>
<evidence type="ECO:0000313" key="1">
    <source>
        <dbReference type="EMBL" id="QRE05292.1"/>
    </source>
</evidence>
<dbReference type="RefSeq" id="WP_063742611.1">
    <property type="nucleotide sequence ID" value="NZ_CP059075.1"/>
</dbReference>
<protein>
    <submittedName>
        <fullName evidence="1">Uncharacterized protein</fullName>
    </submittedName>
</protein>
<reference evidence="1 2" key="1">
    <citation type="submission" date="2020-07" db="EMBL/GenBank/DDBJ databases">
        <title>Genomic characterization of Flavobacterium psychrophilum strains.</title>
        <authorList>
            <person name="Castillo D."/>
            <person name="Jorgensen J."/>
            <person name="Middelboe M."/>
        </authorList>
    </citation>
    <scope>NUCLEOTIDE SEQUENCE [LARGE SCALE GENOMIC DNA]</scope>
    <source>
        <strain evidence="1 2">FPS-R7</strain>
    </source>
</reference>
<accession>A0A7U2NIV0</accession>
<name>A0A7U2NIV0_FLAPS</name>
<sequence length="114" mass="12904">MKNPVFEANPSLDCYFETADGTPFFTENSANNHAKTLKDKTVKAVHNTNTSADDNTNTDTELEAKVKELENTELVKENYKVLKDLVKYFQIDTVDQKAETLIVALTEYKLKLQA</sequence>